<gene>
    <name evidence="1" type="ORF">P9271_23440</name>
</gene>
<sequence length="63" mass="7495">MKKRDRITDLSVKAQIARTLQEKQVFLNDMLLEMAKGTRYEFDAKEVVEAYEKHYKISKKSGW</sequence>
<keyword evidence="2" id="KW-1185">Reference proteome</keyword>
<dbReference type="Proteomes" id="UP001342826">
    <property type="component" value="Unassembled WGS sequence"/>
</dbReference>
<dbReference type="RefSeq" id="WP_156483583.1">
    <property type="nucleotide sequence ID" value="NZ_JARTFS010000030.1"/>
</dbReference>
<proteinExistence type="predicted"/>
<organism evidence="1 2">
    <name type="scientific">Metabacillus fastidiosus</name>
    <dbReference type="NCBI Taxonomy" id="1458"/>
    <lineage>
        <taxon>Bacteria</taxon>
        <taxon>Bacillati</taxon>
        <taxon>Bacillota</taxon>
        <taxon>Bacilli</taxon>
        <taxon>Bacillales</taxon>
        <taxon>Bacillaceae</taxon>
        <taxon>Metabacillus</taxon>
    </lineage>
</organism>
<comment type="caution">
    <text evidence="1">The sequence shown here is derived from an EMBL/GenBank/DDBJ whole genome shotgun (WGS) entry which is preliminary data.</text>
</comment>
<evidence type="ECO:0000313" key="1">
    <source>
        <dbReference type="EMBL" id="MED4404227.1"/>
    </source>
</evidence>
<dbReference type="EMBL" id="JARTFS010000030">
    <property type="protein sequence ID" value="MED4404227.1"/>
    <property type="molecule type" value="Genomic_DNA"/>
</dbReference>
<name>A0ABU6P4F0_9BACI</name>
<accession>A0ABU6P4F0</accession>
<reference evidence="1 2" key="1">
    <citation type="submission" date="2023-03" db="EMBL/GenBank/DDBJ databases">
        <title>Bacillus Genome Sequencing.</title>
        <authorList>
            <person name="Dunlap C."/>
        </authorList>
    </citation>
    <scope>NUCLEOTIDE SEQUENCE [LARGE SCALE GENOMIC DNA]</scope>
    <source>
        <strain evidence="1 2">NRS-1717</strain>
    </source>
</reference>
<evidence type="ECO:0000313" key="2">
    <source>
        <dbReference type="Proteomes" id="UP001342826"/>
    </source>
</evidence>
<dbReference type="GeneID" id="301140998"/>
<protein>
    <submittedName>
        <fullName evidence="1">Uncharacterized protein</fullName>
    </submittedName>
</protein>